<dbReference type="GO" id="GO:0003723">
    <property type="term" value="F:RNA binding"/>
    <property type="evidence" value="ECO:0007669"/>
    <property type="project" value="UniProtKB-UniRule"/>
</dbReference>
<keyword evidence="1" id="KW-0479">Metal-binding</keyword>
<dbReference type="Pfam" id="PF24764">
    <property type="entry name" value="rva_4"/>
    <property type="match status" value="1"/>
</dbReference>
<dbReference type="GO" id="GO:0046872">
    <property type="term" value="F:metal ion binding"/>
    <property type="evidence" value="ECO:0007669"/>
    <property type="project" value="UniProtKB-KW"/>
</dbReference>
<dbReference type="Gene3D" id="3.30.160.20">
    <property type="match status" value="1"/>
</dbReference>
<protein>
    <submittedName>
        <fullName evidence="8">Endoribonuclease Dcr-1</fullName>
    </submittedName>
</protein>
<dbReference type="Proteomes" id="UP000225706">
    <property type="component" value="Unassembled WGS sequence"/>
</dbReference>
<dbReference type="CDD" id="cd03801">
    <property type="entry name" value="GT4_PimA-like"/>
    <property type="match status" value="1"/>
</dbReference>
<dbReference type="PROSITE" id="PS00517">
    <property type="entry name" value="RNASE_3_1"/>
    <property type="match status" value="1"/>
</dbReference>
<evidence type="ECO:0000313" key="9">
    <source>
        <dbReference type="Proteomes" id="UP000225706"/>
    </source>
</evidence>
<evidence type="ECO:0000256" key="5">
    <source>
        <dbReference type="PROSITE-ProRule" id="PRU00266"/>
    </source>
</evidence>
<evidence type="ECO:0000259" key="6">
    <source>
        <dbReference type="PROSITE" id="PS50137"/>
    </source>
</evidence>
<evidence type="ECO:0000256" key="1">
    <source>
        <dbReference type="ARBA" id="ARBA00022723"/>
    </source>
</evidence>
<name>A0A2B4SF62_STYPI</name>
<dbReference type="PROSITE" id="PS50137">
    <property type="entry name" value="DS_RBD"/>
    <property type="match status" value="1"/>
</dbReference>
<dbReference type="GO" id="GO:0004525">
    <property type="term" value="F:ribonuclease III activity"/>
    <property type="evidence" value="ECO:0007669"/>
    <property type="project" value="InterPro"/>
</dbReference>
<dbReference type="STRING" id="50429.A0A2B4SF62"/>
<dbReference type="OrthoDB" id="416741at2759"/>
<dbReference type="CDD" id="cd00593">
    <property type="entry name" value="RIBOc"/>
    <property type="match status" value="1"/>
</dbReference>
<dbReference type="SUPFAM" id="SSF69065">
    <property type="entry name" value="RNase III domain-like"/>
    <property type="match status" value="2"/>
</dbReference>
<dbReference type="GO" id="GO:0005737">
    <property type="term" value="C:cytoplasm"/>
    <property type="evidence" value="ECO:0007669"/>
    <property type="project" value="TreeGrafter"/>
</dbReference>
<feature type="domain" description="RNase III" evidence="7">
    <location>
        <begin position="797"/>
        <end position="955"/>
    </location>
</feature>
<dbReference type="PANTHER" id="PTHR14950:SF37">
    <property type="entry name" value="ENDORIBONUCLEASE DICER"/>
    <property type="match status" value="1"/>
</dbReference>
<dbReference type="PROSITE" id="PS50142">
    <property type="entry name" value="RNASE_3_2"/>
    <property type="match status" value="1"/>
</dbReference>
<keyword evidence="2" id="KW-0378">Hydrolase</keyword>
<dbReference type="GO" id="GO:0031054">
    <property type="term" value="P:pre-miRNA processing"/>
    <property type="evidence" value="ECO:0007669"/>
    <property type="project" value="InterPro"/>
</dbReference>
<dbReference type="GO" id="GO:0030422">
    <property type="term" value="P:siRNA processing"/>
    <property type="evidence" value="ECO:0007669"/>
    <property type="project" value="InterPro"/>
</dbReference>
<evidence type="ECO:0000256" key="2">
    <source>
        <dbReference type="ARBA" id="ARBA00022801"/>
    </source>
</evidence>
<keyword evidence="3" id="KW-0460">Magnesium</keyword>
<evidence type="ECO:0000259" key="7">
    <source>
        <dbReference type="PROSITE" id="PS50142"/>
    </source>
</evidence>
<dbReference type="InterPro" id="IPR014720">
    <property type="entry name" value="dsRBD_dom"/>
</dbReference>
<dbReference type="Pfam" id="PF00636">
    <property type="entry name" value="Ribonuclease_3"/>
    <property type="match status" value="1"/>
</dbReference>
<keyword evidence="4 5" id="KW-0694">RNA-binding</keyword>
<dbReference type="InterPro" id="IPR044441">
    <property type="entry name" value="DICER_DSRM"/>
</dbReference>
<dbReference type="InterPro" id="IPR058913">
    <property type="entry name" value="Integrase_dom_put"/>
</dbReference>
<keyword evidence="9" id="KW-1185">Reference proteome</keyword>
<dbReference type="FunFam" id="1.10.1520.10:FF:000005">
    <property type="entry name" value="Putative endoribonuclease dicer"/>
    <property type="match status" value="1"/>
</dbReference>
<dbReference type="EMBL" id="LSMT01000109">
    <property type="protein sequence ID" value="PFX27172.1"/>
    <property type="molecule type" value="Genomic_DNA"/>
</dbReference>
<dbReference type="GO" id="GO:0005634">
    <property type="term" value="C:nucleus"/>
    <property type="evidence" value="ECO:0007669"/>
    <property type="project" value="TreeGrafter"/>
</dbReference>
<sequence length="1056" mass="120958">MKSLRVLDPEGVERRQRRRLKRRRYVTPGPNFLWHVDGWDKLAPFGFFFHSAVDGFSRRILWLEVGSTNKNLRVIASNYLNALLQLGGVPRRMRCDRGTENTIIGTLQQFFRWHDDDHFSGSGSFIEGKSTGNQRIEAWWSTFREGGGGWWINFFKDLHDCGLYHDDYLVTECLRFFLFPILHHDLYLVEELWNTHNIQRQQRLEEESGKPDVMFFTPEIYGTHHYLVNVNIDDVNMCKDSGVKLIESRAILTMACLSESTTASSEEEKKEQRLIDVMFLCDEWKSSKGGLSTFNREFAINLAETTTGSLKIHCYVSQSDDRDREDAKQHGVNLINAETVPGSRDPLDWLKIPHPTLQHPQVVIGHGRKLGTPACHFVRTTRCKWIQFVHVFCEDLGKYKKTTSAATDTMEENEEKHKMEIELCKAADAVVAVGSRLQQKYSRSLLNVKVEIITPGIFEKFSSESKLAVNRSVVKKFNLFMFGRATFEDLSLKGYDIVANAIGSLGKNFELTFVGSPPGEHQNVEQWFLNNTRINRNQLTIRGYCSEQEELKMMFYQSDLVALPSRTEGFGLVPLEAISAGVPILVSGESGIAEALQEVEGGKAVIVESDEDADEWAQRIREIFEESVEEREANAMKLRENYRKAFSWRTECERFKAMIERLMQKEHADDEVNITTGGSEYYCESGKKRKLTATENLRQKCNTQMIADKSVADSVEGLIGAYLISCGYLGALRFMKFLWLKLLPEVDSDDGIDSLAENSKSGCYARFWPDQTNVTATQGKGDMVSRLTSGLENFENKAISYNFQQKLYLVEALTHASYHENRVTPSYERLEFLGDALLDFLVTQHLYFRRVNLSPGQLTDIRQALVNNNIFATLAVKHDYHKFLKHMSPKWLQTVKNFLERVEDEVEERKHNRPQTVTADPFIIVSEEEEEGIEAPKVLGDIFESVAGAIFLDSGMDLTKTWGVYYRMMKPYIDHYSVNIPRNPIRHVYEEDERADFGKAKTLDDGKIQCTLRVHWGEFNGKGTNMKIAKATAAKLAIERLEKKSLQEHSAVYEED</sequence>
<reference evidence="9" key="1">
    <citation type="journal article" date="2017" name="bioRxiv">
        <title>Comparative analysis of the genomes of Stylophora pistillata and Acropora digitifera provides evidence for extensive differences between species of corals.</title>
        <authorList>
            <person name="Voolstra C.R."/>
            <person name="Li Y."/>
            <person name="Liew Y.J."/>
            <person name="Baumgarten S."/>
            <person name="Zoccola D."/>
            <person name="Flot J.-F."/>
            <person name="Tambutte S."/>
            <person name="Allemand D."/>
            <person name="Aranda M."/>
        </authorList>
    </citation>
    <scope>NUCLEOTIDE SEQUENCE [LARGE SCALE GENOMIC DNA]</scope>
</reference>
<evidence type="ECO:0000256" key="4">
    <source>
        <dbReference type="ARBA" id="ARBA00022884"/>
    </source>
</evidence>
<dbReference type="PANTHER" id="PTHR14950">
    <property type="entry name" value="DICER-RELATED"/>
    <property type="match status" value="1"/>
</dbReference>
<dbReference type="Pfam" id="PF20932">
    <property type="entry name" value="Dicer_dsRBD"/>
    <property type="match status" value="1"/>
</dbReference>
<dbReference type="Pfam" id="PF20706">
    <property type="entry name" value="GT4-conflict"/>
    <property type="match status" value="1"/>
</dbReference>
<dbReference type="InterPro" id="IPR036389">
    <property type="entry name" value="RNase_III_sf"/>
</dbReference>
<dbReference type="SMART" id="SM00535">
    <property type="entry name" value="RIBOc"/>
    <property type="match status" value="1"/>
</dbReference>
<dbReference type="Gene3D" id="1.10.1520.10">
    <property type="entry name" value="Ribonuclease III domain"/>
    <property type="match status" value="1"/>
</dbReference>
<comment type="caution">
    <text evidence="8">The sequence shown here is derived from an EMBL/GenBank/DDBJ whole genome shotgun (WGS) entry which is preliminary data.</text>
</comment>
<dbReference type="GO" id="GO:0004530">
    <property type="term" value="F:deoxyribonuclease I activity"/>
    <property type="evidence" value="ECO:0007669"/>
    <property type="project" value="TreeGrafter"/>
</dbReference>
<dbReference type="SUPFAM" id="SSF53098">
    <property type="entry name" value="Ribonuclease H-like"/>
    <property type="match status" value="1"/>
</dbReference>
<evidence type="ECO:0000313" key="8">
    <source>
        <dbReference type="EMBL" id="PFX27172.1"/>
    </source>
</evidence>
<accession>A0A2B4SF62</accession>
<dbReference type="SUPFAM" id="SSF53756">
    <property type="entry name" value="UDP-Glycosyltransferase/glycogen phosphorylase"/>
    <property type="match status" value="1"/>
</dbReference>
<dbReference type="InterPro" id="IPR000999">
    <property type="entry name" value="RNase_III_dom"/>
</dbReference>
<gene>
    <name evidence="8" type="primary">Dcr-1</name>
    <name evidence="8" type="ORF">AWC38_SpisGene8145</name>
</gene>
<organism evidence="8 9">
    <name type="scientific">Stylophora pistillata</name>
    <name type="common">Smooth cauliflower coral</name>
    <dbReference type="NCBI Taxonomy" id="50429"/>
    <lineage>
        <taxon>Eukaryota</taxon>
        <taxon>Metazoa</taxon>
        <taxon>Cnidaria</taxon>
        <taxon>Anthozoa</taxon>
        <taxon>Hexacorallia</taxon>
        <taxon>Scleractinia</taxon>
        <taxon>Astrocoeniina</taxon>
        <taxon>Pocilloporidae</taxon>
        <taxon>Stylophora</taxon>
    </lineage>
</organism>
<dbReference type="Gene3D" id="3.40.50.2000">
    <property type="entry name" value="Glycogen Phosphorylase B"/>
    <property type="match status" value="2"/>
</dbReference>
<proteinExistence type="predicted"/>
<dbReference type="GO" id="GO:0006309">
    <property type="term" value="P:apoptotic DNA fragmentation"/>
    <property type="evidence" value="ECO:0007669"/>
    <property type="project" value="TreeGrafter"/>
</dbReference>
<dbReference type="InterPro" id="IPR012337">
    <property type="entry name" value="RNaseH-like_sf"/>
</dbReference>
<evidence type="ECO:0000256" key="3">
    <source>
        <dbReference type="ARBA" id="ARBA00022842"/>
    </source>
</evidence>
<dbReference type="AlphaFoldDB" id="A0A2B4SF62"/>
<feature type="domain" description="DRBM" evidence="6">
    <location>
        <begin position="1021"/>
        <end position="1043"/>
    </location>
</feature>